<gene>
    <name evidence="1" type="ORF">I551_0486</name>
</gene>
<evidence type="ECO:0000313" key="1">
    <source>
        <dbReference type="EMBL" id="EUA93025.1"/>
    </source>
</evidence>
<organism evidence="1 2">
    <name type="scientific">Mycobacterium ulcerans str. Harvey</name>
    <dbReference type="NCBI Taxonomy" id="1299332"/>
    <lineage>
        <taxon>Bacteria</taxon>
        <taxon>Bacillati</taxon>
        <taxon>Actinomycetota</taxon>
        <taxon>Actinomycetes</taxon>
        <taxon>Mycobacteriales</taxon>
        <taxon>Mycobacteriaceae</taxon>
        <taxon>Mycobacterium</taxon>
        <taxon>Mycobacterium ulcerans group</taxon>
    </lineage>
</organism>
<evidence type="ECO:0000313" key="2">
    <source>
        <dbReference type="Proteomes" id="UP000020681"/>
    </source>
</evidence>
<dbReference type="EMBL" id="JAOL01000069">
    <property type="protein sequence ID" value="EUA93025.1"/>
    <property type="molecule type" value="Genomic_DNA"/>
</dbReference>
<comment type="caution">
    <text evidence="1">The sequence shown here is derived from an EMBL/GenBank/DDBJ whole genome shotgun (WGS) entry which is preliminary data.</text>
</comment>
<dbReference type="Proteomes" id="UP000020681">
    <property type="component" value="Unassembled WGS sequence"/>
</dbReference>
<sequence>MNDGGTIGITEIELQRRLGAEVDDDGCVQRGRRVATVDGDGPIGAISVPLMMARSTLPWRALSGRSRPGSRCR</sequence>
<protein>
    <submittedName>
        <fullName evidence="1">Uncharacterized protein</fullName>
    </submittedName>
</protein>
<reference evidence="1 2" key="1">
    <citation type="submission" date="2014-01" db="EMBL/GenBank/DDBJ databases">
        <authorList>
            <person name="Dobos K."/>
            <person name="Lenaerts A."/>
            <person name="Ordway D."/>
            <person name="DeGroote M.A."/>
            <person name="Parker T."/>
            <person name="Sizemore C."/>
            <person name="Tallon L.J."/>
            <person name="Sadzewicz L.K."/>
            <person name="Sengamalay N."/>
            <person name="Fraser C.M."/>
            <person name="Hine E."/>
            <person name="Shefchek K.A."/>
            <person name="Das S.P."/>
            <person name="Tettelin H."/>
        </authorList>
    </citation>
    <scope>NUCLEOTIDE SEQUENCE [LARGE SCALE GENOMIC DNA]</scope>
    <source>
        <strain evidence="1 2">Harvey</strain>
    </source>
</reference>
<proteinExistence type="predicted"/>
<keyword evidence="2" id="KW-1185">Reference proteome</keyword>
<name>A0ABP3ARM3_MYCUL</name>
<accession>A0ABP3ARM3</accession>